<dbReference type="SUPFAM" id="SSF158622">
    <property type="entry name" value="YheA/YmcA-like"/>
    <property type="match status" value="1"/>
</dbReference>
<evidence type="ECO:0000313" key="1">
    <source>
        <dbReference type="EMBL" id="MBB6511335.1"/>
    </source>
</evidence>
<protein>
    <submittedName>
        <fullName evidence="1">Cell fate (Sporulation/competence/biofilm development) regulator YlbF (YheA/YmcA/DUF963 family)</fullName>
    </submittedName>
</protein>
<reference evidence="1 2" key="1">
    <citation type="submission" date="2020-08" db="EMBL/GenBank/DDBJ databases">
        <title>Genomic Encyclopedia of Type Strains, Phase IV (KMG-IV): sequencing the most valuable type-strain genomes for metagenomic binning, comparative biology and taxonomic classification.</title>
        <authorList>
            <person name="Goeker M."/>
        </authorList>
    </citation>
    <scope>NUCLEOTIDE SEQUENCE [LARGE SCALE GENOMIC DNA]</scope>
    <source>
        <strain evidence="1 2">DSM 11805</strain>
    </source>
</reference>
<dbReference type="InterPro" id="IPR010368">
    <property type="entry name" value="Com_YlbF"/>
</dbReference>
<gene>
    <name evidence="1" type="ORF">GGQ92_000102</name>
</gene>
<dbReference type="Pfam" id="PF06133">
    <property type="entry name" value="Com_YlbF"/>
    <property type="match status" value="1"/>
</dbReference>
<dbReference type="PANTHER" id="PTHR38448:SF2">
    <property type="entry name" value="REGULATORY PROTEIN YLBF"/>
    <property type="match status" value="1"/>
</dbReference>
<comment type="caution">
    <text evidence="1">The sequence shown here is derived from an EMBL/GenBank/DDBJ whole genome shotgun (WGS) entry which is preliminary data.</text>
</comment>
<organism evidence="1 2">
    <name type="scientific">Gracilibacillus halotolerans</name>
    <dbReference type="NCBI Taxonomy" id="74386"/>
    <lineage>
        <taxon>Bacteria</taxon>
        <taxon>Bacillati</taxon>
        <taxon>Bacillota</taxon>
        <taxon>Bacilli</taxon>
        <taxon>Bacillales</taxon>
        <taxon>Bacillaceae</taxon>
        <taxon>Gracilibacillus</taxon>
    </lineage>
</organism>
<accession>A0A841RJG5</accession>
<dbReference type="InterPro" id="IPR023378">
    <property type="entry name" value="YheA/YmcA-like_dom_sf"/>
</dbReference>
<dbReference type="AlphaFoldDB" id="A0A841RJG5"/>
<name>A0A841RJG5_9BACI</name>
<dbReference type="PANTHER" id="PTHR38448">
    <property type="entry name" value="REGULATORY PROTEIN YLBF-RELATED"/>
    <property type="match status" value="1"/>
</dbReference>
<dbReference type="EMBL" id="JACHON010000001">
    <property type="protein sequence ID" value="MBB6511335.1"/>
    <property type="molecule type" value="Genomic_DNA"/>
</dbReference>
<proteinExistence type="predicted"/>
<dbReference type="Proteomes" id="UP000572212">
    <property type="component" value="Unassembled WGS sequence"/>
</dbReference>
<keyword evidence="2" id="KW-1185">Reference proteome</keyword>
<evidence type="ECO:0000313" key="2">
    <source>
        <dbReference type="Proteomes" id="UP000572212"/>
    </source>
</evidence>
<sequence>MDNDPQAQTLIARFNKMKEKYEEVERFGRYHPDYSTIMKEVRVSKREMDMHETIAAYKIKETELQSFLDEISQIVAYSVSDKIMVPMDGALFKDGGCGCGSGGGCGCQAS</sequence>
<dbReference type="InterPro" id="IPR052767">
    <property type="entry name" value="Bact_com_dev_regulator"/>
</dbReference>
<dbReference type="Gene3D" id="1.20.1500.10">
    <property type="entry name" value="YheA/YmcA-like"/>
    <property type="match status" value="1"/>
</dbReference>